<name>A0A6L2LH98_TANCI</name>
<dbReference type="AlphaFoldDB" id="A0A6L2LH98"/>
<dbReference type="EMBL" id="BKCJ010004349">
    <property type="protein sequence ID" value="GEU60520.1"/>
    <property type="molecule type" value="Genomic_DNA"/>
</dbReference>
<sequence length="324" mass="38335">MSGLKALQSYFTFLSDVLEDFSRVPTFKRTFSHDMDLLEKHFTKEILHEIDCKTALIKLRTMFKDTFNQMTDKYFVEYTGIELKHFKDTLLQHLGQHHAEQTELINEDSDFARFNTIITSLKAVDDGYSRKNYVRKFLRALHSKWRANVTVIDESKDLTSLSLDELIEYLRVHRMIIKKDSKIVKAKGKRRSLALKGKKEYSNEKCLTSRSEDKEYAMEVRDFKKLFKRRGRFVRQPRNEKRHFKEADTTRMAKVIGSVLDAVIQIILSENVRNHQRTRTKELSSKVLRVISMSKMMKRLKMKRASWLKHLARYAFGIDLEHGE</sequence>
<proteinExistence type="predicted"/>
<organism evidence="1">
    <name type="scientific">Tanacetum cinerariifolium</name>
    <name type="common">Dalmatian daisy</name>
    <name type="synonym">Chrysanthemum cinerariifolium</name>
    <dbReference type="NCBI Taxonomy" id="118510"/>
    <lineage>
        <taxon>Eukaryota</taxon>
        <taxon>Viridiplantae</taxon>
        <taxon>Streptophyta</taxon>
        <taxon>Embryophyta</taxon>
        <taxon>Tracheophyta</taxon>
        <taxon>Spermatophyta</taxon>
        <taxon>Magnoliopsida</taxon>
        <taxon>eudicotyledons</taxon>
        <taxon>Gunneridae</taxon>
        <taxon>Pentapetalae</taxon>
        <taxon>asterids</taxon>
        <taxon>campanulids</taxon>
        <taxon>Asterales</taxon>
        <taxon>Asteraceae</taxon>
        <taxon>Asteroideae</taxon>
        <taxon>Anthemideae</taxon>
        <taxon>Anthemidinae</taxon>
        <taxon>Tanacetum</taxon>
    </lineage>
</organism>
<evidence type="ECO:0000313" key="1">
    <source>
        <dbReference type="EMBL" id="GEU60520.1"/>
    </source>
</evidence>
<reference evidence="1" key="1">
    <citation type="journal article" date="2019" name="Sci. Rep.">
        <title>Draft genome of Tanacetum cinerariifolium, the natural source of mosquito coil.</title>
        <authorList>
            <person name="Yamashiro T."/>
            <person name="Shiraishi A."/>
            <person name="Satake H."/>
            <person name="Nakayama K."/>
        </authorList>
    </citation>
    <scope>NUCLEOTIDE SEQUENCE</scope>
</reference>
<comment type="caution">
    <text evidence="1">The sequence shown here is derived from an EMBL/GenBank/DDBJ whole genome shotgun (WGS) entry which is preliminary data.</text>
</comment>
<gene>
    <name evidence="1" type="ORF">Tci_032498</name>
</gene>
<accession>A0A6L2LH98</accession>
<protein>
    <submittedName>
        <fullName evidence="1">UBN2 domain-containing protein</fullName>
    </submittedName>
</protein>